<evidence type="ECO:0000313" key="2">
    <source>
        <dbReference type="Proteomes" id="UP000006055"/>
    </source>
</evidence>
<keyword evidence="2" id="KW-1185">Reference proteome</keyword>
<protein>
    <submittedName>
        <fullName evidence="1">Uncharacterized protein</fullName>
    </submittedName>
</protein>
<reference evidence="2" key="1">
    <citation type="submission" date="2012-06" db="EMBL/GenBank/DDBJ databases">
        <title>Complete sequence of chromosome of Desulfomonile tiedjei DSM 6799.</title>
        <authorList>
            <person name="Lucas S."/>
            <person name="Copeland A."/>
            <person name="Lapidus A."/>
            <person name="Glavina del Rio T."/>
            <person name="Dalin E."/>
            <person name="Tice H."/>
            <person name="Bruce D."/>
            <person name="Goodwin L."/>
            <person name="Pitluck S."/>
            <person name="Peters L."/>
            <person name="Ovchinnikova G."/>
            <person name="Zeytun A."/>
            <person name="Lu M."/>
            <person name="Kyrpides N."/>
            <person name="Mavromatis K."/>
            <person name="Ivanova N."/>
            <person name="Brettin T."/>
            <person name="Detter J.C."/>
            <person name="Han C."/>
            <person name="Larimer F."/>
            <person name="Land M."/>
            <person name="Hauser L."/>
            <person name="Markowitz V."/>
            <person name="Cheng J.-F."/>
            <person name="Hugenholtz P."/>
            <person name="Woyke T."/>
            <person name="Wu D."/>
            <person name="Spring S."/>
            <person name="Schroeder M."/>
            <person name="Brambilla E."/>
            <person name="Klenk H.-P."/>
            <person name="Eisen J.A."/>
        </authorList>
    </citation>
    <scope>NUCLEOTIDE SEQUENCE [LARGE SCALE GENOMIC DNA]</scope>
    <source>
        <strain evidence="2">ATCC 49306 / DSM 6799 / DCB-1</strain>
    </source>
</reference>
<name>I4C8N9_DESTA</name>
<gene>
    <name evidence="1" type="ordered locus">Desti_3272</name>
</gene>
<proteinExistence type="predicted"/>
<dbReference type="EMBL" id="CP003360">
    <property type="protein sequence ID" value="AFM25930.1"/>
    <property type="molecule type" value="Genomic_DNA"/>
</dbReference>
<organism evidence="1 2">
    <name type="scientific">Desulfomonile tiedjei (strain ATCC 49306 / DSM 6799 / DCB-1)</name>
    <dbReference type="NCBI Taxonomy" id="706587"/>
    <lineage>
        <taxon>Bacteria</taxon>
        <taxon>Pseudomonadati</taxon>
        <taxon>Thermodesulfobacteriota</taxon>
        <taxon>Desulfomonilia</taxon>
        <taxon>Desulfomonilales</taxon>
        <taxon>Desulfomonilaceae</taxon>
        <taxon>Desulfomonile</taxon>
    </lineage>
</organism>
<dbReference type="Proteomes" id="UP000006055">
    <property type="component" value="Chromosome"/>
</dbReference>
<evidence type="ECO:0000313" key="1">
    <source>
        <dbReference type="EMBL" id="AFM25930.1"/>
    </source>
</evidence>
<sequence length="54" mass="6403">MLGLLVFLWRSNLFRIENSHLEPTAPLLPENFKYRERGKMWKAGVHEFCSRPSV</sequence>
<dbReference type="AlphaFoldDB" id="I4C8N9"/>
<dbReference type="HOGENOM" id="CLU_3042792_0_0_7"/>
<dbReference type="KEGG" id="dti:Desti_3272"/>
<accession>I4C8N9</accession>